<name>A0ABP6MLB0_9ACTN</name>
<dbReference type="CDD" id="cd08862">
    <property type="entry name" value="SRPBCC_Smu440-like"/>
    <property type="match status" value="1"/>
</dbReference>
<evidence type="ECO:0000313" key="3">
    <source>
        <dbReference type="Proteomes" id="UP001500893"/>
    </source>
</evidence>
<comment type="caution">
    <text evidence="2">The sequence shown here is derived from an EMBL/GenBank/DDBJ whole genome shotgun (WGS) entry which is preliminary data.</text>
</comment>
<keyword evidence="3" id="KW-1185">Reference proteome</keyword>
<reference evidence="3" key="1">
    <citation type="journal article" date="2019" name="Int. J. Syst. Evol. Microbiol.">
        <title>The Global Catalogue of Microorganisms (GCM) 10K type strain sequencing project: providing services to taxonomists for standard genome sequencing and annotation.</title>
        <authorList>
            <consortium name="The Broad Institute Genomics Platform"/>
            <consortium name="The Broad Institute Genome Sequencing Center for Infectious Disease"/>
            <person name="Wu L."/>
            <person name="Ma J."/>
        </authorList>
    </citation>
    <scope>NUCLEOTIDE SEQUENCE [LARGE SCALE GENOMIC DNA]</scope>
    <source>
        <strain evidence="3">JCM 11574</strain>
    </source>
</reference>
<dbReference type="EMBL" id="BAAAVM010000001">
    <property type="protein sequence ID" value="GAA3117421.1"/>
    <property type="molecule type" value="Genomic_DNA"/>
</dbReference>
<dbReference type="Gene3D" id="3.30.530.20">
    <property type="match status" value="1"/>
</dbReference>
<evidence type="ECO:0000256" key="1">
    <source>
        <dbReference type="SAM" id="SignalP"/>
    </source>
</evidence>
<accession>A0ABP6MLB0</accession>
<protein>
    <submittedName>
        <fullName evidence="2">SRPBCC family protein</fullName>
    </submittedName>
</protein>
<sequence length="194" mass="21271">MRMFTVARFTAASTVLVLAVSGTAHALTDDRPTASGESLAAHTADVQIDQTAPVITRENILIHARLRTIWKIQTDVEKWPAWQPGVERVVKDTPGCLRPGSVFRWSTEGLDITSTVKQVRPGKRLVWGGPAQGITAVHVWTFTPTRDGVLVHTEESWTGEPVVADQAVLQAALDKSLHDWVDNLRHEAEAQAAK</sequence>
<evidence type="ECO:0000313" key="2">
    <source>
        <dbReference type="EMBL" id="GAA3117421.1"/>
    </source>
</evidence>
<organism evidence="2 3">
    <name type="scientific">Streptomyces rameus</name>
    <dbReference type="NCBI Taxonomy" id="68261"/>
    <lineage>
        <taxon>Bacteria</taxon>
        <taxon>Bacillati</taxon>
        <taxon>Actinomycetota</taxon>
        <taxon>Actinomycetes</taxon>
        <taxon>Kitasatosporales</taxon>
        <taxon>Streptomycetaceae</taxon>
        <taxon>Streptomyces</taxon>
    </lineage>
</organism>
<dbReference type="Proteomes" id="UP001500893">
    <property type="component" value="Unassembled WGS sequence"/>
</dbReference>
<proteinExistence type="predicted"/>
<keyword evidence="1" id="KW-0732">Signal</keyword>
<dbReference type="SUPFAM" id="SSF55961">
    <property type="entry name" value="Bet v1-like"/>
    <property type="match status" value="1"/>
</dbReference>
<dbReference type="InterPro" id="IPR023393">
    <property type="entry name" value="START-like_dom_sf"/>
</dbReference>
<feature type="signal peptide" evidence="1">
    <location>
        <begin position="1"/>
        <end position="26"/>
    </location>
</feature>
<dbReference type="Pfam" id="PF10604">
    <property type="entry name" value="Polyketide_cyc2"/>
    <property type="match status" value="1"/>
</dbReference>
<feature type="chain" id="PRO_5047360657" evidence="1">
    <location>
        <begin position="27"/>
        <end position="194"/>
    </location>
</feature>
<dbReference type="InterPro" id="IPR019587">
    <property type="entry name" value="Polyketide_cyclase/dehydratase"/>
</dbReference>
<gene>
    <name evidence="2" type="ORF">GCM10010521_01410</name>
</gene>